<sequence length="109" mass="12471">MKDKIPPIPAERGATLRRQIMELLTRQPMTAKEISMAIGIGEKQVYPHLEHLQQSLRRQNRSLQITPPFCKKCGFTFAKRTRLKKPGKCPVCRSQTIEEPVFALPEVDS</sequence>
<dbReference type="InterPro" id="IPR049159">
    <property type="entry name" value="PF0610-like_wHTH_N"/>
</dbReference>
<organism evidence="3 4">
    <name type="scientific">Syntrophotalea carbinolica (strain DSM 2380 / NBRC 103641 / GraBd1)</name>
    <name type="common">Pelobacter carbinolicus</name>
    <dbReference type="NCBI Taxonomy" id="338963"/>
    <lineage>
        <taxon>Bacteria</taxon>
        <taxon>Pseudomonadati</taxon>
        <taxon>Thermodesulfobacteriota</taxon>
        <taxon>Desulfuromonadia</taxon>
        <taxon>Desulfuromonadales</taxon>
        <taxon>Syntrophotaleaceae</taxon>
        <taxon>Syntrophotalea</taxon>
    </lineage>
</organism>
<dbReference type="AlphaFoldDB" id="Q3A257"/>
<dbReference type="eggNOG" id="COG3357">
    <property type="taxonomic scope" value="Bacteria"/>
</dbReference>
<dbReference type="EMBL" id="CP000142">
    <property type="protein sequence ID" value="ABA89550.2"/>
    <property type="molecule type" value="Genomic_DNA"/>
</dbReference>
<keyword evidence="4" id="KW-1185">Reference proteome</keyword>
<proteinExistence type="predicted"/>
<dbReference type="RefSeq" id="WP_011342070.1">
    <property type="nucleotide sequence ID" value="NC_007498.2"/>
</dbReference>
<evidence type="ECO:0000313" key="3">
    <source>
        <dbReference type="EMBL" id="ABA89550.2"/>
    </source>
</evidence>
<reference evidence="3 4" key="2">
    <citation type="journal article" date="2012" name="BMC Genomics">
        <title>The genome of Pelobacter carbinolicus reveals surprising metabolic capabilities and physiological features.</title>
        <authorList>
            <person name="Aklujkar M."/>
            <person name="Haveman S.A."/>
            <person name="Didonato R.Jr."/>
            <person name="Chertkov O."/>
            <person name="Han C.S."/>
            <person name="Land M.L."/>
            <person name="Brown P."/>
            <person name="Lovley D.R."/>
        </authorList>
    </citation>
    <scope>NUCLEOTIDE SEQUENCE [LARGE SCALE GENOMIC DNA]</scope>
    <source>
        <strain evidence="4">DSM 2380 / NBRC 103641 / GraBd1</strain>
    </source>
</reference>
<evidence type="ECO:0000313" key="4">
    <source>
        <dbReference type="Proteomes" id="UP000002534"/>
    </source>
</evidence>
<dbReference type="InterPro" id="IPR057022">
    <property type="entry name" value="PF0610-like_Zn_ribbon_C"/>
</dbReference>
<dbReference type="STRING" id="338963.Pcar_2311"/>
<evidence type="ECO:0000259" key="2">
    <source>
        <dbReference type="Pfam" id="PF23470"/>
    </source>
</evidence>
<feature type="domain" description="PF0610-like rubredoxin-like zinc beta-ribbon C-terminal" evidence="2">
    <location>
        <begin position="68"/>
        <end position="104"/>
    </location>
</feature>
<reference evidence="4" key="1">
    <citation type="submission" date="2005-10" db="EMBL/GenBank/DDBJ databases">
        <title>Complete sequence of Pelobacter carbinolicus DSM 2380.</title>
        <authorList>
            <person name="Copeland A."/>
            <person name="Lucas S."/>
            <person name="Lapidus A."/>
            <person name="Barry K."/>
            <person name="Detter J.C."/>
            <person name="Glavina T."/>
            <person name="Hammon N."/>
            <person name="Israni S."/>
            <person name="Pitluck S."/>
            <person name="Chertkov O."/>
            <person name="Schmutz J."/>
            <person name="Larimer F."/>
            <person name="Land M."/>
            <person name="Kyrpides N."/>
            <person name="Ivanova N."/>
            <person name="Richardson P."/>
        </authorList>
    </citation>
    <scope>NUCLEOTIDE SEQUENCE [LARGE SCALE GENOMIC DNA]</scope>
    <source>
        <strain evidence="4">DSM 2380 / NBRC 103641 / GraBd1</strain>
    </source>
</reference>
<evidence type="ECO:0000259" key="1">
    <source>
        <dbReference type="Pfam" id="PF21476"/>
    </source>
</evidence>
<dbReference type="KEGG" id="pca:Pcar_2311"/>
<protein>
    <submittedName>
        <fullName evidence="3">Helix-turn-helix and zinc ribbon transcriptional regulator</fullName>
    </submittedName>
</protein>
<name>Q3A257_SYNC1</name>
<accession>Q3A257</accession>
<feature type="domain" description="PF0610-like winged HTH N-terminal" evidence="1">
    <location>
        <begin position="15"/>
        <end position="63"/>
    </location>
</feature>
<dbReference type="InterPro" id="IPR036390">
    <property type="entry name" value="WH_DNA-bd_sf"/>
</dbReference>
<dbReference type="Proteomes" id="UP000002534">
    <property type="component" value="Chromosome"/>
</dbReference>
<dbReference type="PANTHER" id="PTHR40663:SF2">
    <property type="entry name" value="TRANSCRIPTIONAL REGULATOR"/>
    <property type="match status" value="1"/>
</dbReference>
<dbReference type="Pfam" id="PF23470">
    <property type="entry name" value="Zn_ribbon_PF0610"/>
    <property type="match status" value="1"/>
</dbReference>
<gene>
    <name evidence="3" type="ordered locus">Pcar_2311</name>
</gene>
<dbReference type="Pfam" id="PF21476">
    <property type="entry name" value="PF0610-like_N"/>
    <property type="match status" value="1"/>
</dbReference>
<dbReference type="Gene3D" id="1.10.10.10">
    <property type="entry name" value="Winged helix-like DNA-binding domain superfamily/Winged helix DNA-binding domain"/>
    <property type="match status" value="1"/>
</dbReference>
<dbReference type="InterPro" id="IPR038767">
    <property type="entry name" value="PF0610-like"/>
</dbReference>
<dbReference type="PANTHER" id="PTHR40663">
    <property type="match status" value="1"/>
</dbReference>
<dbReference type="HOGENOM" id="CLU_162441_0_0_7"/>
<dbReference type="InterPro" id="IPR036388">
    <property type="entry name" value="WH-like_DNA-bd_sf"/>
</dbReference>
<dbReference type="SUPFAM" id="SSF46785">
    <property type="entry name" value="Winged helix' DNA-binding domain"/>
    <property type="match status" value="1"/>
</dbReference>